<dbReference type="InterPro" id="IPR011033">
    <property type="entry name" value="PRC_barrel-like_sf"/>
</dbReference>
<keyword evidence="3 5" id="KW-0698">rRNA processing</keyword>
<dbReference type="HAMAP" id="MF_00014">
    <property type="entry name" value="Ribosome_mat_RimM"/>
    <property type="match status" value="1"/>
</dbReference>
<evidence type="ECO:0000256" key="4">
    <source>
        <dbReference type="ARBA" id="ARBA00023186"/>
    </source>
</evidence>
<comment type="subcellular location">
    <subcellularLocation>
        <location evidence="5">Cytoplasm</location>
    </subcellularLocation>
</comment>
<sequence length="168" mass="17726">MVSKEAARDKPVTLAAVIGAHGLTGEVRLKLFGEGLDTLRSHKRFNGGTLTLKKLRDDGKGGAVARFEEVADRNGAEALRGTVLTVPRSALPPLAEGEYYHADLLGLTAVSDAGEALGSVVAVENYGAGDVLEIERPTGKRFMVPMIEAAVPAWDGERVVVTTAFAEL</sequence>
<reference evidence="8 9" key="1">
    <citation type="submission" date="2019-12" db="EMBL/GenBank/DDBJ databases">
        <title>Genomic-based taxomic classification of the family Erythrobacteraceae.</title>
        <authorList>
            <person name="Xu L."/>
        </authorList>
    </citation>
    <scope>NUCLEOTIDE SEQUENCE [LARGE SCALE GENOMIC DNA]</scope>
    <source>
        <strain evidence="8 9">MCCC 1K02066</strain>
    </source>
</reference>
<keyword evidence="1 5" id="KW-0963">Cytoplasm</keyword>
<evidence type="ECO:0000256" key="5">
    <source>
        <dbReference type="HAMAP-Rule" id="MF_00014"/>
    </source>
</evidence>
<comment type="similarity">
    <text evidence="5">Belongs to the RimM family.</text>
</comment>
<dbReference type="SUPFAM" id="SSF50346">
    <property type="entry name" value="PRC-barrel domain"/>
    <property type="match status" value="1"/>
</dbReference>
<comment type="domain">
    <text evidence="5">The PRC barrel domain binds ribosomal protein uS19.</text>
</comment>
<evidence type="ECO:0000259" key="6">
    <source>
        <dbReference type="Pfam" id="PF01782"/>
    </source>
</evidence>
<evidence type="ECO:0000256" key="2">
    <source>
        <dbReference type="ARBA" id="ARBA00022517"/>
    </source>
</evidence>
<evidence type="ECO:0000256" key="3">
    <source>
        <dbReference type="ARBA" id="ARBA00022552"/>
    </source>
</evidence>
<evidence type="ECO:0000256" key="1">
    <source>
        <dbReference type="ARBA" id="ARBA00022490"/>
    </source>
</evidence>
<dbReference type="PANTHER" id="PTHR33692">
    <property type="entry name" value="RIBOSOME MATURATION FACTOR RIMM"/>
    <property type="match status" value="1"/>
</dbReference>
<dbReference type="GO" id="GO:0006364">
    <property type="term" value="P:rRNA processing"/>
    <property type="evidence" value="ECO:0007669"/>
    <property type="project" value="UniProtKB-UniRule"/>
</dbReference>
<dbReference type="PANTHER" id="PTHR33692:SF1">
    <property type="entry name" value="RIBOSOME MATURATION FACTOR RIMM"/>
    <property type="match status" value="1"/>
</dbReference>
<evidence type="ECO:0000313" key="9">
    <source>
        <dbReference type="Proteomes" id="UP000469159"/>
    </source>
</evidence>
<dbReference type="OrthoDB" id="9788191at2"/>
<keyword evidence="9" id="KW-1185">Reference proteome</keyword>
<dbReference type="InterPro" id="IPR056792">
    <property type="entry name" value="PRC_RimM"/>
</dbReference>
<dbReference type="NCBIfam" id="TIGR02273">
    <property type="entry name" value="16S_RimM"/>
    <property type="match status" value="1"/>
</dbReference>
<comment type="function">
    <text evidence="5">An accessory protein needed during the final step in the assembly of 30S ribosomal subunit, possibly for assembly of the head region. Essential for efficient processing of 16S rRNA. May be needed both before and after RbfA during the maturation of 16S rRNA. It has affinity for free ribosomal 30S subunits but not for 70S ribosomes.</text>
</comment>
<dbReference type="Gene3D" id="2.40.30.60">
    <property type="entry name" value="RimM"/>
    <property type="match status" value="1"/>
</dbReference>
<feature type="domain" description="Ribosome maturation factor RimM PRC barrel" evidence="7">
    <location>
        <begin position="102"/>
        <end position="162"/>
    </location>
</feature>
<name>A0A6I4UQ11_9SPHN</name>
<gene>
    <name evidence="5 8" type="primary">rimM</name>
    <name evidence="8" type="ORF">GRI75_04690</name>
</gene>
<dbReference type="AlphaFoldDB" id="A0A6I4UQ11"/>
<comment type="subunit">
    <text evidence="5">Binds ribosomal protein uS19.</text>
</comment>
<dbReference type="InterPro" id="IPR011961">
    <property type="entry name" value="RimM"/>
</dbReference>
<keyword evidence="4 5" id="KW-0143">Chaperone</keyword>
<dbReference type="GO" id="GO:0042274">
    <property type="term" value="P:ribosomal small subunit biogenesis"/>
    <property type="evidence" value="ECO:0007669"/>
    <property type="project" value="UniProtKB-UniRule"/>
</dbReference>
<keyword evidence="2 5" id="KW-0690">Ribosome biogenesis</keyword>
<dbReference type="InterPro" id="IPR002676">
    <property type="entry name" value="RimM_N"/>
</dbReference>
<dbReference type="InterPro" id="IPR009000">
    <property type="entry name" value="Transl_B-barrel_sf"/>
</dbReference>
<dbReference type="Pfam" id="PF01782">
    <property type="entry name" value="RimM"/>
    <property type="match status" value="1"/>
</dbReference>
<dbReference type="Proteomes" id="UP000469159">
    <property type="component" value="Unassembled WGS sequence"/>
</dbReference>
<dbReference type="InterPro" id="IPR036976">
    <property type="entry name" value="RimM_N_sf"/>
</dbReference>
<evidence type="ECO:0000259" key="7">
    <source>
        <dbReference type="Pfam" id="PF24986"/>
    </source>
</evidence>
<feature type="domain" description="RimM N-terminal" evidence="6">
    <location>
        <begin position="14"/>
        <end position="89"/>
    </location>
</feature>
<evidence type="ECO:0000313" key="8">
    <source>
        <dbReference type="EMBL" id="MXP40941.1"/>
    </source>
</evidence>
<dbReference type="GO" id="GO:0005840">
    <property type="term" value="C:ribosome"/>
    <property type="evidence" value="ECO:0007669"/>
    <property type="project" value="InterPro"/>
</dbReference>
<dbReference type="EMBL" id="WTYK01000002">
    <property type="protein sequence ID" value="MXP40941.1"/>
    <property type="molecule type" value="Genomic_DNA"/>
</dbReference>
<protein>
    <recommendedName>
        <fullName evidence="5">Ribosome maturation factor RimM</fullName>
    </recommendedName>
</protein>
<dbReference type="SUPFAM" id="SSF50447">
    <property type="entry name" value="Translation proteins"/>
    <property type="match status" value="1"/>
</dbReference>
<proteinExistence type="inferred from homology"/>
<dbReference type="Gene3D" id="2.30.30.240">
    <property type="entry name" value="PRC-barrel domain"/>
    <property type="match status" value="1"/>
</dbReference>
<dbReference type="GO" id="GO:0005737">
    <property type="term" value="C:cytoplasm"/>
    <property type="evidence" value="ECO:0007669"/>
    <property type="project" value="UniProtKB-SubCell"/>
</dbReference>
<dbReference type="RefSeq" id="WP_160745795.1">
    <property type="nucleotide sequence ID" value="NZ_WTYK01000002.1"/>
</dbReference>
<comment type="caution">
    <text evidence="8">The sequence shown here is derived from an EMBL/GenBank/DDBJ whole genome shotgun (WGS) entry which is preliminary data.</text>
</comment>
<accession>A0A6I4UQ11</accession>
<dbReference type="GO" id="GO:0043022">
    <property type="term" value="F:ribosome binding"/>
    <property type="evidence" value="ECO:0007669"/>
    <property type="project" value="InterPro"/>
</dbReference>
<organism evidence="8 9">
    <name type="scientific">Croceibacterium soli</name>
    <dbReference type="NCBI Taxonomy" id="1739690"/>
    <lineage>
        <taxon>Bacteria</taxon>
        <taxon>Pseudomonadati</taxon>
        <taxon>Pseudomonadota</taxon>
        <taxon>Alphaproteobacteria</taxon>
        <taxon>Sphingomonadales</taxon>
        <taxon>Erythrobacteraceae</taxon>
        <taxon>Croceibacterium</taxon>
    </lineage>
</organism>
<dbReference type="Pfam" id="PF24986">
    <property type="entry name" value="PRC_RimM"/>
    <property type="match status" value="1"/>
</dbReference>